<evidence type="ECO:0000313" key="7">
    <source>
        <dbReference type="Proteomes" id="UP000239747"/>
    </source>
</evidence>
<sequence length="1253" mass="144873">MQKNKMTVLKSLMVVFLLGFSTQLSAQKSEKVINLLLNNERADALKLVEKLDQSNVENYYLKQIVLKENGEIANDYNYLEGLLNKADFEPYLFASWHETFLFSDYESQGFAPLELRRLAEIETPQLKNASLKDAYSYMQSIHAEVSRDFDKQKQLVASIKNIENWELVGPFENLNDSGLNITYAPENKATAVKGFDTNGNGIVNWYVAPDNPLSPYKDFINHDEYGNKINYAQTFIQSDKEQRAVLHLGRGGIIKVFLNDVEILEDKEDVRTELDAHQIEVTLNAGTNRILIKSASSGTPYYIARFMDTDGKLLNLGNDLSKKSYTKGTTASVNAIALEHPMEAFFRNKLNDNPDDFLSFYGLYHSLQHNARYKETINLVKEQLKKNPQSSLLNTMLMNAYTESDQGDEALKVMENLMKNDPDYYQSLILEFADTDKLMNLDQQEFRKKMTAIQGATNLNTIDEMCDLFIALRNEEEKQAEKILDRLVKDERTTIKGLATYAGFYNSILNDEKRYEQILTDAHKKYHSWYIINNLAGIYSRENRKQEWEDIMKTNLLRYDFYNNYLQRMVYVYNENKKYDESLKLINKGLKNYPDALRLRTLMGDTYLKLENKKEAIKWYEEKLERSLSDLSLRRKVYDLKGITDPMEKIKTKDHYKYIEKNRDSGMENNYGLNILLEENNLMLYSRGGVRYHGTMIYEVTTLNGIESIKEYNLGLGGNYTITKSEIVKKDKSIEPAERSGSSMVFNNLEIGDIVYLDYETEYYTYGRFYKDYDNVYNVKGYHPIKQYHLRVISESNRPLYHEVVNGEIPVKKYKTDGMQTYEWSIKDVAAITLAEDYMKNLVDQTEHIHISTLKDWKDISEWYSDLVRSQIEIEDEVTTAYNTIFPNGHEGKSDDEKAKAIYDYITDEFTYSYVSFKQSGYVPQKPSKTIKSKLGDCKDFSTLFVTLASMSDLDANLVLILTSDYGENALKLPSRDFNHCIVKTKIDGQEQFLELTDKYLPYKSVPGSLNHAIGLEIPYDKNDKMTNDLFILQDAATAPSQYNTTAYITVKEDAFKAKLTTNLKASTSSYLRSLADEENEELKKDNLKSFLENRSTTTFDVDKIVKATYDHKSDGIEVETELNLLSKPGSIGKMKTFQLPLFSVPYTQSIIAEDERKHDILYRDYEDTSSYTESITIELEDGKKFIEVPESKSLSYKKHSYTITYKELAPNKIEVKIVSKPSLEVIKASEYADFKNFVKSVIETREQYLAYK</sequence>
<keyword evidence="1" id="KW-0677">Repeat</keyword>
<evidence type="ECO:0000259" key="5">
    <source>
        <dbReference type="Pfam" id="PF12969"/>
    </source>
</evidence>
<dbReference type="AlphaFoldDB" id="A0A2S7UC45"/>
<dbReference type="Pfam" id="PF01841">
    <property type="entry name" value="Transglut_core"/>
    <property type="match status" value="1"/>
</dbReference>
<feature type="domain" description="Transglutaminase-like" evidence="4">
    <location>
        <begin position="893"/>
        <end position="989"/>
    </location>
</feature>
<dbReference type="InterPro" id="IPR011990">
    <property type="entry name" value="TPR-like_helical_dom_sf"/>
</dbReference>
<comment type="caution">
    <text evidence="6">The sequence shown here is derived from an EMBL/GenBank/DDBJ whole genome shotgun (WGS) entry which is preliminary data.</text>
</comment>
<accession>A0A2S7UC45</accession>
<dbReference type="InterPro" id="IPR038765">
    <property type="entry name" value="Papain-like_cys_pep_sf"/>
</dbReference>
<protein>
    <recommendedName>
        <fullName evidence="8">Transglutaminase-like domain-containing protein</fullName>
    </recommendedName>
</protein>
<keyword evidence="2" id="KW-0802">TPR repeat</keyword>
<dbReference type="PANTHER" id="PTHR44943:SF8">
    <property type="entry name" value="TPR REPEAT-CONTAINING PROTEIN MJ0263"/>
    <property type="match status" value="1"/>
</dbReference>
<evidence type="ECO:0000256" key="2">
    <source>
        <dbReference type="ARBA" id="ARBA00022803"/>
    </source>
</evidence>
<gene>
    <name evidence="6" type="ORF">BST92_11450</name>
</gene>
<dbReference type="SUPFAM" id="SSF54001">
    <property type="entry name" value="Cysteine proteinases"/>
    <property type="match status" value="1"/>
</dbReference>
<evidence type="ECO:0000313" key="6">
    <source>
        <dbReference type="EMBL" id="PQJ32505.1"/>
    </source>
</evidence>
<dbReference type="Gene3D" id="1.25.40.10">
    <property type="entry name" value="Tetratricopeptide repeat domain"/>
    <property type="match status" value="2"/>
</dbReference>
<dbReference type="EMBL" id="MTPW01000001">
    <property type="protein sequence ID" value="PQJ32505.1"/>
    <property type="molecule type" value="Genomic_DNA"/>
</dbReference>
<dbReference type="Gene3D" id="3.10.620.30">
    <property type="match status" value="1"/>
</dbReference>
<dbReference type="OrthoDB" id="98874at2"/>
<organism evidence="6 7">
    <name type="scientific">Nonlabens arenilitoris</name>
    <dbReference type="NCBI Taxonomy" id="1217969"/>
    <lineage>
        <taxon>Bacteria</taxon>
        <taxon>Pseudomonadati</taxon>
        <taxon>Bacteroidota</taxon>
        <taxon>Flavobacteriia</taxon>
        <taxon>Flavobacteriales</taxon>
        <taxon>Flavobacteriaceae</taxon>
        <taxon>Nonlabens</taxon>
    </lineage>
</organism>
<dbReference type="Pfam" id="PF12969">
    <property type="entry name" value="DUF3857"/>
    <property type="match status" value="1"/>
</dbReference>
<dbReference type="RefSeq" id="WP_105071578.1">
    <property type="nucleotide sequence ID" value="NZ_MTPW01000001.1"/>
</dbReference>
<keyword evidence="3" id="KW-0732">Signal</keyword>
<feature type="signal peptide" evidence="3">
    <location>
        <begin position="1"/>
        <end position="26"/>
    </location>
</feature>
<feature type="domain" description="DUF3857" evidence="5">
    <location>
        <begin position="744"/>
        <end position="832"/>
    </location>
</feature>
<dbReference type="Pfam" id="PF14559">
    <property type="entry name" value="TPR_19"/>
    <property type="match status" value="1"/>
</dbReference>
<dbReference type="Gene3D" id="2.60.120.1130">
    <property type="match status" value="1"/>
</dbReference>
<evidence type="ECO:0000256" key="3">
    <source>
        <dbReference type="SAM" id="SignalP"/>
    </source>
</evidence>
<evidence type="ECO:0008006" key="8">
    <source>
        <dbReference type="Google" id="ProtNLM"/>
    </source>
</evidence>
<dbReference type="InterPro" id="IPR051685">
    <property type="entry name" value="Ycf3/AcsC/BcsC/TPR_MFPF"/>
</dbReference>
<evidence type="ECO:0000256" key="1">
    <source>
        <dbReference type="ARBA" id="ARBA00022737"/>
    </source>
</evidence>
<dbReference type="Proteomes" id="UP000239747">
    <property type="component" value="Unassembled WGS sequence"/>
</dbReference>
<dbReference type="InterPro" id="IPR002931">
    <property type="entry name" value="Transglutaminase-like"/>
</dbReference>
<reference evidence="6 7" key="1">
    <citation type="submission" date="2017-01" db="EMBL/GenBank/DDBJ databases">
        <title>Trade-off between light-utilization and light-protection in marine flavobacteria.</title>
        <authorList>
            <person name="Kumagai Y."/>
            <person name="Yoshizawa S."/>
            <person name="Kogure K."/>
            <person name="Iwasaki W."/>
        </authorList>
    </citation>
    <scope>NUCLEOTIDE SEQUENCE [LARGE SCALE GENOMIC DNA]</scope>
    <source>
        <strain evidence="6 7">KCTC 32109</strain>
    </source>
</reference>
<evidence type="ECO:0000259" key="4">
    <source>
        <dbReference type="Pfam" id="PF01841"/>
    </source>
</evidence>
<keyword evidence="7" id="KW-1185">Reference proteome</keyword>
<dbReference type="SUPFAM" id="SSF48452">
    <property type="entry name" value="TPR-like"/>
    <property type="match status" value="1"/>
</dbReference>
<dbReference type="PANTHER" id="PTHR44943">
    <property type="entry name" value="CELLULOSE SYNTHASE OPERON PROTEIN C"/>
    <property type="match status" value="1"/>
</dbReference>
<feature type="chain" id="PRO_5015524935" description="Transglutaminase-like domain-containing protein" evidence="3">
    <location>
        <begin position="27"/>
        <end position="1253"/>
    </location>
</feature>
<name>A0A2S7UC45_9FLAO</name>
<proteinExistence type="predicted"/>
<dbReference type="Gene3D" id="2.60.40.3140">
    <property type="match status" value="1"/>
</dbReference>
<dbReference type="InterPro" id="IPR024618">
    <property type="entry name" value="DUF3857"/>
</dbReference>